<sequence length="2416" mass="273349">MWCCLQAAAQTAADTLRPLSKDSLHYPFNDRRGDRFTYSNRNPFYLSDTGIVKQDIQYDPKTKQYYIIEKIGNSYYRKPTYLSFDEFWKLQNQRAEEAYFNERAKTLDWLNRRAQRPPMQVYNTLFDRIFGLDSAGLKVSIKPQGNVDIRLGYQGQNIKNPTLSERARKNGGFDFDMDANMNVMANIGNKLKLPINYNTLANFDFENQLKLDYKGKDDEILKSIEAGNISFQTKGTLMSSVQSLFGLKTQLQFGRLFITAALANERSQKQSITLQGGGLSQQINKRLDDYDENRNFLMAQYFRKNFNNAMRSLPVVNSQIQIQRIEVWVTNHTGTTTQARDVVGFMDLGENQPYNQNIHSITSESLPQNNANDLYSFLTASAVNRNPSAINSVLVAKGLKPVEDYEKTFARQLSPNEYFFNPQVGFISLYQQLQPDEVLAVAYQYSYNGRVYQVGEFSQDVAVDSSNQGVQKVLFLKLLKATSQRVNLPIWQLMMKNVYSLDMSGVSQEDFNLNVFYQEPSGGQKRYLPEGDQNAIGTPLISILRADRLNNRNDPMPDGQYDYVDSFTVLSQQGKIIFPVLEPFGKDLDSFAFSNQPPNIKDKYVYYQLYDSIKAIAQTYANLNRYVLYGTVKGSSNTDIYLGGFNIPQGSVVVTAGGQILQENSDYTVDYNLGTLKIINQAIINSGVPVNVQFENNATFNIQQRSFIGLRADYLVNKNLSLGATMEKINERPYFTKMNYGEDPISNSMYGVDFNYRAELPGLTRLLDKLPFYTTTAASNINAYGEAALLKPGHPQQIGKGNNGLIYIDDFEGSTSNVDLRYPLVSWTLASTPQGTARFPEATLTNDLAYGKNRAKLAWYNIEPVLQDKNSPSNPLRRDLNALSDPRVRPVYTNELFPQRTTNITDVQSTTFDMAYYPTDPGPYNYETNPSEISGSGKLLNPQKRWGGIMRSIDQTDFVTSNVQFIEFWIQDPFIKNPTSTGGKLVINLGNISEDILKDGRRFYENGLSTPTQPATVDTSSVWGKTPVNPIQVTNAFSNDPADRPYQDVGFDGLTDDSEKIVRRQYLQDIATNFGTASALYQRANTDPSNDDYLWYRDSRFDAANAGIQQRYKNFNNPQGNSPVATNASEFSPAATLYPDNEDLNRDNTLNETEEYYEYDVELKPGMDVGLTKYITDKRLVKAKLANGAVSEENWYLFRVPIDEYTAKVGNIPDFKSIRFIRMYMTGFEDSVVLRFATMDLVRNQWRNFTYELDTTGAYTQLPENSKTNFDVLAVNLEENSARYPVPYKIPPGIERVQALSNNGINLLQNEQSMSLRVQNLTDGDARAVFKTLNLDMRQYGELSMFIHAESLGIDNLQDGQVNAVVRIGQDFLNNYYEVKIPLKITRWGASDPAIIWPEANNLDFALSELVNLKIRRNSSNAPINTIYREVIDGKTFSVMGNPNLGEVRGFLIGVENPKDGSTSSIGTEVWINELRLSHIDERGGYAALGRVDMQLADLGTLSVSANTYSTGWGGIEQRVNERALNSMVQYDAALEIDAGRLLPKKAGITIPVYASINKTIMIPEYDPYDMDVKYKYKLANSKNRDSVRKAALDQMTVKTINFTNVRFAQPTGNPKLWSLSNFDFTYSFTQIQQSTPIINKNDIRRNRGGFGYTYNGNARYKEPFKRLIRNNSPWFALVRDFNYNLNPSLLSFRADIDRQFGEYVPRIVNTYDSKVERVDTTYDKYFTFDRYYNARWDLTRSLNFDFSAINNARIDEPFGKLDSKSKKDSIWRNFLKGGRNTLYQQKATLSYNLPLSKLPITDWITARYSYSATYNWIGASLLPGALETIGNTLENSQQNNFNGEFDFTRLYSKSRWLNAVNTPAAPKAPSDNENESGTEKTRDSSQRTRAEVVKGLKGRKKKEALRAWRRQKRETRKAMRQANFNQPMEVSGLARTGGQLLTMVKRASVNYSENYYSRVPGYTDSTRLLGQNFNTMQPGLDYVFGRQPDTSWLNQKAREGVITKSDSFNILFRQTYEQRLSITASLEPIPELNIDINLERSFSKDYSELFKDTTGTGANFGHLSPYASGGFSVSYISFQTLFGKHRPNEISETFTKFEANRQAISKRLAANNKYYNGGTTADGFAAGYGRYSQDVLIPAFLAAYTGKSTDEVMLIKQSNTSIKQNPFSGLKALPNWRVTYTGLTKIPALANVFSSISLTHGYNSTVSMNSFTSALNYYDPLHYGSPGFIDTVSGNFVPFFLVPNLTIQEQFSPLIGIDVTTTNQTNFNFQFIKSRQLSLSLVDYQLSEVNSTQFVIGASIRKKNVNLPFKLPGFKKLDPNAPTTSGLNQGNDLNLRLDFSIRDDAQSNSRLDQPTSYSTGGQKVISIQPSLDYVLNSRVNIQLYFDQQRTIPYISTSAPITTTRAGLLIRISLAQ</sequence>
<proteinExistence type="predicted"/>
<dbReference type="OrthoDB" id="9806090at2"/>
<dbReference type="NCBIfam" id="TIGR04189">
    <property type="entry name" value="surface_SprA"/>
    <property type="match status" value="1"/>
</dbReference>
<feature type="region of interest" description="Disordered" evidence="1">
    <location>
        <begin position="1863"/>
        <end position="1897"/>
    </location>
</feature>
<dbReference type="InterPro" id="IPR026377">
    <property type="entry name" value="Cell_surface_SprA"/>
</dbReference>
<protein>
    <submittedName>
        <fullName evidence="3">Cell surface protein SprA</fullName>
    </submittedName>
</protein>
<feature type="compositionally biased region" description="Basic and acidic residues" evidence="1">
    <location>
        <begin position="1878"/>
        <end position="1895"/>
    </location>
</feature>
<dbReference type="Pfam" id="PF14349">
    <property type="entry name" value="SprA_N"/>
    <property type="match status" value="2"/>
</dbReference>
<comment type="caution">
    <text evidence="3">The sequence shown here is derived from an EMBL/GenBank/DDBJ whole genome shotgun (WGS) entry which is preliminary data.</text>
</comment>
<organism evidence="3 4">
    <name type="scientific">Ilyomonas limi</name>
    <dbReference type="NCBI Taxonomy" id="2575867"/>
    <lineage>
        <taxon>Bacteria</taxon>
        <taxon>Pseudomonadati</taxon>
        <taxon>Bacteroidota</taxon>
        <taxon>Chitinophagia</taxon>
        <taxon>Chitinophagales</taxon>
        <taxon>Chitinophagaceae</taxon>
        <taxon>Ilyomonas</taxon>
    </lineage>
</organism>
<feature type="domain" description="Gliding motility protein SprA N-terminal" evidence="2">
    <location>
        <begin position="1065"/>
        <end position="1578"/>
    </location>
</feature>
<dbReference type="Proteomes" id="UP000305848">
    <property type="component" value="Unassembled WGS sequence"/>
</dbReference>
<feature type="domain" description="Gliding motility protein SprA N-terminal" evidence="2">
    <location>
        <begin position="52"/>
        <end position="335"/>
    </location>
</feature>
<evidence type="ECO:0000313" key="4">
    <source>
        <dbReference type="Proteomes" id="UP000305848"/>
    </source>
</evidence>
<accession>A0A4U3L2T1</accession>
<evidence type="ECO:0000313" key="3">
    <source>
        <dbReference type="EMBL" id="TKK69421.1"/>
    </source>
</evidence>
<dbReference type="InterPro" id="IPR025684">
    <property type="entry name" value="SprA_N_dom"/>
</dbReference>
<evidence type="ECO:0000256" key="1">
    <source>
        <dbReference type="SAM" id="MobiDB-lite"/>
    </source>
</evidence>
<evidence type="ECO:0000259" key="2">
    <source>
        <dbReference type="Pfam" id="PF14349"/>
    </source>
</evidence>
<dbReference type="EMBL" id="SZQL01000005">
    <property type="protein sequence ID" value="TKK69421.1"/>
    <property type="molecule type" value="Genomic_DNA"/>
</dbReference>
<keyword evidence="4" id="KW-1185">Reference proteome</keyword>
<gene>
    <name evidence="3" type="primary">sprA</name>
    <name evidence="3" type="ORF">FC093_07760</name>
</gene>
<name>A0A4U3L2T1_9BACT</name>
<reference evidence="3 4" key="1">
    <citation type="submission" date="2019-05" db="EMBL/GenBank/DDBJ databases">
        <title>Panacibacter sp. strain 17mud1-8 Genome sequencing and assembly.</title>
        <authorList>
            <person name="Chhetri G."/>
        </authorList>
    </citation>
    <scope>NUCLEOTIDE SEQUENCE [LARGE SCALE GENOMIC DNA]</scope>
    <source>
        <strain evidence="3 4">17mud1-8</strain>
    </source>
</reference>